<sequence>MQVDGASGGEWWCKGKKKCDRHAGWQKLRQAEMELEKELQDAQLDKLTTQEREIRKQIEGVVDQTAQKSPTGPAPLQPHNGETLPKPEPKPKPQTNGTEKKGKKRKADK</sequence>
<reference evidence="1" key="1">
    <citation type="submission" date="2022-07" db="EMBL/GenBank/DDBJ databases">
        <title>Genome Sequence of Phlebia brevispora.</title>
        <authorList>
            <person name="Buettner E."/>
        </authorList>
    </citation>
    <scope>NUCLEOTIDE SEQUENCE</scope>
    <source>
        <strain evidence="1">MPL23</strain>
    </source>
</reference>
<evidence type="ECO:0000313" key="1">
    <source>
        <dbReference type="EMBL" id="KAJ3520896.1"/>
    </source>
</evidence>
<dbReference type="EMBL" id="JANHOG010002691">
    <property type="protein sequence ID" value="KAJ3520896.1"/>
    <property type="molecule type" value="Genomic_DNA"/>
</dbReference>
<proteinExistence type="predicted"/>
<protein>
    <submittedName>
        <fullName evidence="1">Uncharacterized protein</fullName>
    </submittedName>
</protein>
<accession>A0ACC1RJF1</accession>
<evidence type="ECO:0000313" key="2">
    <source>
        <dbReference type="Proteomes" id="UP001148662"/>
    </source>
</evidence>
<comment type="caution">
    <text evidence="1">The sequence shown here is derived from an EMBL/GenBank/DDBJ whole genome shotgun (WGS) entry which is preliminary data.</text>
</comment>
<organism evidence="1 2">
    <name type="scientific">Phlebia brevispora</name>
    <dbReference type="NCBI Taxonomy" id="194682"/>
    <lineage>
        <taxon>Eukaryota</taxon>
        <taxon>Fungi</taxon>
        <taxon>Dikarya</taxon>
        <taxon>Basidiomycota</taxon>
        <taxon>Agaricomycotina</taxon>
        <taxon>Agaricomycetes</taxon>
        <taxon>Polyporales</taxon>
        <taxon>Meruliaceae</taxon>
        <taxon>Phlebia</taxon>
    </lineage>
</organism>
<keyword evidence="2" id="KW-1185">Reference proteome</keyword>
<name>A0ACC1RJF1_9APHY</name>
<dbReference type="Proteomes" id="UP001148662">
    <property type="component" value="Unassembled WGS sequence"/>
</dbReference>
<gene>
    <name evidence="1" type="ORF">NM688_g9095</name>
</gene>